<dbReference type="GO" id="GO:0015375">
    <property type="term" value="F:glycine:sodium symporter activity"/>
    <property type="evidence" value="ECO:0007669"/>
    <property type="project" value="TreeGrafter"/>
</dbReference>
<keyword evidence="5 10" id="KW-0472">Membrane</keyword>
<keyword evidence="3 8" id="KW-0812">Transmembrane</keyword>
<keyword evidence="11" id="KW-1185">Reference proteome</keyword>
<name>A0A8B7Z5S2_ACAPL</name>
<keyword evidence="7" id="KW-1015">Disulfide bond</keyword>
<keyword evidence="2 8" id="KW-0813">Transport</keyword>
<feature type="transmembrane region" description="Helical" evidence="10">
    <location>
        <begin position="523"/>
        <end position="548"/>
    </location>
</feature>
<dbReference type="SUPFAM" id="SSF161070">
    <property type="entry name" value="SNF-like"/>
    <property type="match status" value="1"/>
</dbReference>
<feature type="binding site" evidence="6">
    <location>
        <position position="44"/>
    </location>
    <ligand>
        <name>Na(+)</name>
        <dbReference type="ChEBI" id="CHEBI:29101"/>
        <label>2</label>
    </ligand>
</feature>
<keyword evidence="6" id="KW-0915">Sodium</keyword>
<feature type="transmembrane region" description="Helical" evidence="10">
    <location>
        <begin position="448"/>
        <end position="473"/>
    </location>
</feature>
<feature type="binding site" evidence="6">
    <location>
        <position position="41"/>
    </location>
    <ligand>
        <name>Na(+)</name>
        <dbReference type="ChEBI" id="CHEBI:29101"/>
        <label>1</label>
    </ligand>
</feature>
<feature type="binding site" evidence="6">
    <location>
        <position position="322"/>
    </location>
    <ligand>
        <name>Na(+)</name>
        <dbReference type="ChEBI" id="CHEBI:29101"/>
        <label>1</label>
    </ligand>
</feature>
<dbReference type="GeneID" id="110984791"/>
<evidence type="ECO:0000256" key="2">
    <source>
        <dbReference type="ARBA" id="ARBA00022448"/>
    </source>
</evidence>
<sequence length="651" mass="72723">MKNEPPMQELKCADNEEGPSPQEKSRPVWHSKAEFFLSCLGYAVGLGNIWRFPYLCFENGGGAFLIPYGLALAVAGMPTFFLDLAFGQYSSLGAISVWRCVPLMRGLGYGQIFISFLVGTFYNVIIMYCFYFFFASFTTALPWVGCGHEWNTAFCSELASDCLEAGGVMTLDNTCVALANLTDDELDSLNITQDGNSSFDLSEYTDPFRLERKFPSEEYWKRAVLQESASMNETGGLIWQLLLCLFLTWLVVVLCISKGIKTTGKVVYFTALFPYVCLFALLIRGVTLPGFQKGISFFFNPKWETLKRPKVWLDGTSQIFFSLGAGTSGVLTLGSYNKFHNNCFIDGTTIAFLNSASSIFGGVVIFSILGFMAEKQGLEVRDVVSQGFGLAFIAYPEAVSKMPVAPVWSVLFFFMLITVGLDSQFVIIERSLTALTDEFPLCRHHRQLTTGAVCLSLCLIGMLCVTNAGPYWLALFNGYGPSYSYILFSLCETLALSYLYGIRRLINDIRAMIGDKWVDIPTFLWFPVCWCLITPGVLSVALVGGWVFRNDPEYNGPFPPWAMAIGWSFTFFAFIGIPLVWIKDLVMNKGTLYQRWHAMITPLESWGPAKEVDRQHAWNVHLEHGTSMGGTLPLPNYAQDLDGEIESETKF</sequence>
<protein>
    <recommendedName>
        <fullName evidence="8">Transporter</fullName>
    </recommendedName>
</protein>
<feature type="transmembrane region" description="Helical" evidence="10">
    <location>
        <begin position="351"/>
        <end position="373"/>
    </location>
</feature>
<feature type="binding site" evidence="6">
    <location>
        <position position="43"/>
    </location>
    <ligand>
        <name>Na(+)</name>
        <dbReference type="ChEBI" id="CHEBI:29101"/>
        <label>1</label>
    </ligand>
</feature>
<feature type="region of interest" description="Disordered" evidence="9">
    <location>
        <begin position="1"/>
        <end position="26"/>
    </location>
</feature>
<dbReference type="KEGG" id="aplc:110984791"/>
<evidence type="ECO:0000256" key="4">
    <source>
        <dbReference type="ARBA" id="ARBA00022989"/>
    </source>
</evidence>
<feature type="binding site" evidence="6">
    <location>
        <position position="48"/>
    </location>
    <ligand>
        <name>Na(+)</name>
        <dbReference type="ChEBI" id="CHEBI:29101"/>
        <label>1</label>
    </ligand>
</feature>
<organism evidence="11 12">
    <name type="scientific">Acanthaster planci</name>
    <name type="common">Crown-of-thorns starfish</name>
    <dbReference type="NCBI Taxonomy" id="133434"/>
    <lineage>
        <taxon>Eukaryota</taxon>
        <taxon>Metazoa</taxon>
        <taxon>Echinodermata</taxon>
        <taxon>Eleutherozoa</taxon>
        <taxon>Asterozoa</taxon>
        <taxon>Asteroidea</taxon>
        <taxon>Valvatacea</taxon>
        <taxon>Valvatida</taxon>
        <taxon>Acanthasteridae</taxon>
        <taxon>Acanthaster</taxon>
    </lineage>
</organism>
<feature type="transmembrane region" description="Helical" evidence="10">
    <location>
        <begin position="237"/>
        <end position="256"/>
    </location>
</feature>
<dbReference type="Pfam" id="PF00209">
    <property type="entry name" value="SNF"/>
    <property type="match status" value="1"/>
</dbReference>
<feature type="transmembrane region" description="Helical" evidence="10">
    <location>
        <begin position="268"/>
        <end position="291"/>
    </location>
</feature>
<accession>A0A8B7Z5S2</accession>
<dbReference type="PANTHER" id="PTHR11616:SF240">
    <property type="entry name" value="BLOATED TUBULES, ISOFORM B-RELATED"/>
    <property type="match status" value="1"/>
</dbReference>
<reference evidence="12" key="1">
    <citation type="submission" date="2025-08" db="UniProtKB">
        <authorList>
            <consortium name="RefSeq"/>
        </authorList>
    </citation>
    <scope>IDENTIFICATION</scope>
</reference>
<dbReference type="InterPro" id="IPR000175">
    <property type="entry name" value="Na/ntran_symport"/>
</dbReference>
<feature type="transmembrane region" description="Helical" evidence="10">
    <location>
        <begin position="35"/>
        <end position="53"/>
    </location>
</feature>
<keyword evidence="4 10" id="KW-1133">Transmembrane helix</keyword>
<feature type="binding site" evidence="6">
    <location>
        <position position="423"/>
    </location>
    <ligand>
        <name>Na(+)</name>
        <dbReference type="ChEBI" id="CHEBI:29101"/>
        <label>1</label>
    </ligand>
</feature>
<dbReference type="PANTHER" id="PTHR11616">
    <property type="entry name" value="SODIUM/CHLORIDE DEPENDENT TRANSPORTER"/>
    <property type="match status" value="1"/>
</dbReference>
<proteinExistence type="inferred from homology"/>
<evidence type="ECO:0000256" key="3">
    <source>
        <dbReference type="ARBA" id="ARBA00022692"/>
    </source>
</evidence>
<evidence type="ECO:0000313" key="11">
    <source>
        <dbReference type="Proteomes" id="UP000694845"/>
    </source>
</evidence>
<feature type="transmembrane region" description="Helical" evidence="10">
    <location>
        <begin position="405"/>
        <end position="427"/>
    </location>
</feature>
<dbReference type="PRINTS" id="PR00176">
    <property type="entry name" value="NANEUSMPORT"/>
</dbReference>
<dbReference type="PROSITE" id="PS00754">
    <property type="entry name" value="NA_NEUROTRAN_SYMP_2"/>
    <property type="match status" value="1"/>
</dbReference>
<feature type="transmembrane region" description="Helical" evidence="10">
    <location>
        <begin position="485"/>
        <end position="502"/>
    </location>
</feature>
<comment type="similarity">
    <text evidence="8">Belongs to the sodium:neurotransmitter symporter (SNF) (TC 2.A.22) family.</text>
</comment>
<evidence type="ECO:0000256" key="10">
    <source>
        <dbReference type="SAM" id="Phobius"/>
    </source>
</evidence>
<comment type="subcellular location">
    <subcellularLocation>
        <location evidence="1">Membrane</location>
        <topology evidence="1">Multi-pass membrane protein</topology>
    </subcellularLocation>
</comment>
<evidence type="ECO:0000256" key="9">
    <source>
        <dbReference type="SAM" id="MobiDB-lite"/>
    </source>
</evidence>
<dbReference type="OrthoDB" id="6581954at2759"/>
<evidence type="ECO:0000313" key="12">
    <source>
        <dbReference type="RefSeq" id="XP_022100983.1"/>
    </source>
</evidence>
<evidence type="ECO:0000256" key="1">
    <source>
        <dbReference type="ARBA" id="ARBA00004141"/>
    </source>
</evidence>
<evidence type="ECO:0000256" key="5">
    <source>
        <dbReference type="ARBA" id="ARBA00023136"/>
    </source>
</evidence>
<dbReference type="Proteomes" id="UP000694845">
    <property type="component" value="Unplaced"/>
</dbReference>
<dbReference type="InterPro" id="IPR037272">
    <property type="entry name" value="SNS_sf"/>
</dbReference>
<feature type="transmembrane region" description="Helical" evidence="10">
    <location>
        <begin position="319"/>
        <end position="339"/>
    </location>
</feature>
<feature type="disulfide bond" evidence="7">
    <location>
        <begin position="146"/>
        <end position="155"/>
    </location>
</feature>
<feature type="transmembrane region" description="Helical" evidence="10">
    <location>
        <begin position="65"/>
        <end position="86"/>
    </location>
</feature>
<dbReference type="AlphaFoldDB" id="A0A8B7Z5S2"/>
<evidence type="ECO:0000256" key="6">
    <source>
        <dbReference type="PIRSR" id="PIRSR600175-1"/>
    </source>
</evidence>
<dbReference type="OMA" id="RWHAMIT"/>
<dbReference type="RefSeq" id="XP_022100983.1">
    <property type="nucleotide sequence ID" value="XM_022245291.1"/>
</dbReference>
<feature type="binding site" evidence="6">
    <location>
        <position position="354"/>
    </location>
    <ligand>
        <name>Na(+)</name>
        <dbReference type="ChEBI" id="CHEBI:29101"/>
        <label>1</label>
    </ligand>
</feature>
<feature type="transmembrane region" description="Helical" evidence="10">
    <location>
        <begin position="107"/>
        <end position="134"/>
    </location>
</feature>
<feature type="binding site" evidence="6">
    <location>
        <position position="422"/>
    </location>
    <ligand>
        <name>Na(+)</name>
        <dbReference type="ChEBI" id="CHEBI:29101"/>
        <label>1</label>
    </ligand>
</feature>
<dbReference type="GO" id="GO:0046872">
    <property type="term" value="F:metal ion binding"/>
    <property type="evidence" value="ECO:0007669"/>
    <property type="project" value="UniProtKB-KW"/>
</dbReference>
<evidence type="ECO:0000256" key="8">
    <source>
        <dbReference type="RuleBase" id="RU003732"/>
    </source>
</evidence>
<keyword evidence="6" id="KW-0479">Metal-binding</keyword>
<dbReference type="PROSITE" id="PS00610">
    <property type="entry name" value="NA_NEUROTRAN_SYMP_1"/>
    <property type="match status" value="1"/>
</dbReference>
<dbReference type="PROSITE" id="PS50267">
    <property type="entry name" value="NA_NEUROTRAN_SYMP_3"/>
    <property type="match status" value="1"/>
</dbReference>
<gene>
    <name evidence="12" type="primary">LOC110984791</name>
</gene>
<feature type="transmembrane region" description="Helical" evidence="10">
    <location>
        <begin position="560"/>
        <end position="582"/>
    </location>
</feature>
<keyword evidence="8" id="KW-0769">Symport</keyword>
<evidence type="ECO:0000256" key="7">
    <source>
        <dbReference type="PIRSR" id="PIRSR600175-2"/>
    </source>
</evidence>
<dbReference type="GO" id="GO:0005886">
    <property type="term" value="C:plasma membrane"/>
    <property type="evidence" value="ECO:0007669"/>
    <property type="project" value="TreeGrafter"/>
</dbReference>